<protein>
    <submittedName>
        <fullName evidence="1">Uncharacterized protein</fullName>
    </submittedName>
</protein>
<reference evidence="1 2" key="1">
    <citation type="submission" date="2019-03" db="EMBL/GenBank/DDBJ databases">
        <title>Genomic Encyclopedia of Type Strains, Phase IV (KMG-V): Genome sequencing to study the core and pangenomes of soil and plant-associated prokaryotes.</title>
        <authorList>
            <person name="Whitman W."/>
        </authorList>
    </citation>
    <scope>NUCLEOTIDE SEQUENCE [LARGE SCALE GENOMIC DNA]</scope>
    <source>
        <strain evidence="1 2">23C40</strain>
    </source>
</reference>
<name>A0A4R2C5X2_9HYPH</name>
<accession>A0A4R2C5X2</accession>
<gene>
    <name evidence="1" type="ORF">EV184_102436</name>
</gene>
<sequence>MSLTTDFIVELIRAANEAEQLTPVVVNWLFNRSIATIRDLRDQTGIRGSNRAKDVLIDLHQASAKSDRLAPDEIRDALIDAADVIRTLKIALDVKA</sequence>
<dbReference type="Proteomes" id="UP000295043">
    <property type="component" value="Unassembled WGS sequence"/>
</dbReference>
<dbReference type="EMBL" id="SLVU01000002">
    <property type="protein sequence ID" value="TCN34124.1"/>
    <property type="molecule type" value="Genomic_DNA"/>
</dbReference>
<dbReference type="RefSeq" id="WP_132073211.1">
    <property type="nucleotide sequence ID" value="NZ_SLVU01000002.1"/>
</dbReference>
<organism evidence="1 2">
    <name type="scientific">Sinorhizobium americanum</name>
    <dbReference type="NCBI Taxonomy" id="194963"/>
    <lineage>
        <taxon>Bacteria</taxon>
        <taxon>Pseudomonadati</taxon>
        <taxon>Pseudomonadota</taxon>
        <taxon>Alphaproteobacteria</taxon>
        <taxon>Hyphomicrobiales</taxon>
        <taxon>Rhizobiaceae</taxon>
        <taxon>Sinorhizobium/Ensifer group</taxon>
        <taxon>Sinorhizobium</taxon>
    </lineage>
</organism>
<proteinExistence type="predicted"/>
<dbReference type="AlphaFoldDB" id="A0A4R2C5X2"/>
<evidence type="ECO:0000313" key="1">
    <source>
        <dbReference type="EMBL" id="TCN34124.1"/>
    </source>
</evidence>
<evidence type="ECO:0000313" key="2">
    <source>
        <dbReference type="Proteomes" id="UP000295043"/>
    </source>
</evidence>
<comment type="caution">
    <text evidence="1">The sequence shown here is derived from an EMBL/GenBank/DDBJ whole genome shotgun (WGS) entry which is preliminary data.</text>
</comment>